<dbReference type="PANTHER" id="PTHR34386">
    <property type="entry name" value="GLUTAREDOXIN"/>
    <property type="match status" value="1"/>
</dbReference>
<evidence type="ECO:0000313" key="3">
    <source>
        <dbReference type="Proteomes" id="UP000470302"/>
    </source>
</evidence>
<organism evidence="2 3">
    <name type="scientific">Duganella vulcania</name>
    <dbReference type="NCBI Taxonomy" id="2692166"/>
    <lineage>
        <taxon>Bacteria</taxon>
        <taxon>Pseudomonadati</taxon>
        <taxon>Pseudomonadota</taxon>
        <taxon>Betaproteobacteria</taxon>
        <taxon>Burkholderiales</taxon>
        <taxon>Oxalobacteraceae</taxon>
        <taxon>Telluria group</taxon>
        <taxon>Duganella</taxon>
    </lineage>
</organism>
<gene>
    <name evidence="2" type="ORF">GTP91_10645</name>
</gene>
<dbReference type="Gene3D" id="3.40.30.10">
    <property type="entry name" value="Glutaredoxin"/>
    <property type="match status" value="1"/>
</dbReference>
<dbReference type="CDD" id="cd02976">
    <property type="entry name" value="NrdH"/>
    <property type="match status" value="1"/>
</dbReference>
<evidence type="ECO:0000313" key="2">
    <source>
        <dbReference type="EMBL" id="MYM87638.1"/>
    </source>
</evidence>
<dbReference type="PROSITE" id="PS51354">
    <property type="entry name" value="GLUTAREDOXIN_2"/>
    <property type="match status" value="1"/>
</dbReference>
<dbReference type="InterPro" id="IPR051548">
    <property type="entry name" value="Grx-like_ET"/>
</dbReference>
<feature type="domain" description="Glutaredoxin" evidence="1">
    <location>
        <begin position="56"/>
        <end position="114"/>
    </location>
</feature>
<dbReference type="PROSITE" id="PS00195">
    <property type="entry name" value="GLUTAREDOXIN_1"/>
    <property type="match status" value="1"/>
</dbReference>
<dbReference type="InterPro" id="IPR011767">
    <property type="entry name" value="GLR_AS"/>
</dbReference>
<dbReference type="Pfam" id="PF00462">
    <property type="entry name" value="Glutaredoxin"/>
    <property type="match status" value="1"/>
</dbReference>
<sequence>MNNVHVKKIKTGLAYAAILALGLGVGRVASKVPQWLAPSYVEGNYQAYYPDASTRVVVYGTKSCPYCAQTRAYLNGHHIPYADIDVSQAGKGQQDYQSFGETSVPVILIGNRRITGYKVPVIEAALAQLKPAAGG</sequence>
<dbReference type="InterPro" id="IPR002109">
    <property type="entry name" value="Glutaredoxin"/>
</dbReference>
<dbReference type="GO" id="GO:0045454">
    <property type="term" value="P:cell redox homeostasis"/>
    <property type="evidence" value="ECO:0007669"/>
    <property type="project" value="TreeGrafter"/>
</dbReference>
<dbReference type="RefSeq" id="WP_161096764.1">
    <property type="nucleotide sequence ID" value="NZ_WWCW01000028.1"/>
</dbReference>
<evidence type="ECO:0000259" key="1">
    <source>
        <dbReference type="Pfam" id="PF00462"/>
    </source>
</evidence>
<dbReference type="EMBL" id="WWCW01000028">
    <property type="protein sequence ID" value="MYM87638.1"/>
    <property type="molecule type" value="Genomic_DNA"/>
</dbReference>
<dbReference type="GO" id="GO:0009055">
    <property type="term" value="F:electron transfer activity"/>
    <property type="evidence" value="ECO:0007669"/>
    <property type="project" value="TreeGrafter"/>
</dbReference>
<reference evidence="2 3" key="1">
    <citation type="submission" date="2020-01" db="EMBL/GenBank/DDBJ databases">
        <title>Novel species isolated from a subtropical stream in China.</title>
        <authorList>
            <person name="Lu H."/>
        </authorList>
    </citation>
    <scope>NUCLEOTIDE SEQUENCE [LARGE SCALE GENOMIC DNA]</scope>
    <source>
        <strain evidence="2 3">FT82W</strain>
    </source>
</reference>
<comment type="caution">
    <text evidence="2">The sequence shown here is derived from an EMBL/GenBank/DDBJ whole genome shotgun (WGS) entry which is preliminary data.</text>
</comment>
<dbReference type="InterPro" id="IPR036249">
    <property type="entry name" value="Thioredoxin-like_sf"/>
</dbReference>
<accession>A0A845G4J3</accession>
<dbReference type="SUPFAM" id="SSF52833">
    <property type="entry name" value="Thioredoxin-like"/>
    <property type="match status" value="1"/>
</dbReference>
<name>A0A845G4J3_9BURK</name>
<dbReference type="AlphaFoldDB" id="A0A845G4J3"/>
<proteinExistence type="predicted"/>
<protein>
    <submittedName>
        <fullName evidence="2">Glutaredoxin family protein</fullName>
    </submittedName>
</protein>
<dbReference type="PANTHER" id="PTHR34386:SF1">
    <property type="entry name" value="GLUTAREDOXIN-LIKE PROTEIN NRDH"/>
    <property type="match status" value="1"/>
</dbReference>
<dbReference type="Proteomes" id="UP000470302">
    <property type="component" value="Unassembled WGS sequence"/>
</dbReference>